<dbReference type="OrthoDB" id="2688555at2759"/>
<sequence length="376" mass="41912">MSAPLSHADITLLAQLLIRLSPTGFITDCTSCGGAVTLSICRSDKNGNGGKPMARHTSCSFYWWYPKLLAFLHITSLIPMSTASPSPPSSQPITSSSSTTLTMLPPPLTQPLSRCQHKQGECPFHRLNNGPPMLGDKEDDFLIEEPEDGSFGHEDLCQALHASLQDLGFPIPDAPLPSMHNLLSALPAPIPCNHIQLPSIFLEGDSSPPPMDPIWATDLHAQARQEADDKQVEECRKEMEREVRQHFALHWFDADNAAVKVEWVSKCPYYPQWQLANDPELITSLGTDIHKIKSGCHLFLHCYGVIQCDGFQELLMASKHTSRPHHLWFNMTGEHDVMRKKLKAKQEIIEIPSSLVITAKHEWEESSELAFTPMCP</sequence>
<feature type="compositionally biased region" description="Low complexity" evidence="1">
    <location>
        <begin position="91"/>
        <end position="103"/>
    </location>
</feature>
<keyword evidence="3" id="KW-1185">Reference proteome</keyword>
<dbReference type="RefSeq" id="XP_041190606.1">
    <property type="nucleotide sequence ID" value="XM_041340557.1"/>
</dbReference>
<gene>
    <name evidence="2" type="ORF">BJ212DRAFT_1483099</name>
</gene>
<comment type="caution">
    <text evidence="2">The sequence shown here is derived from an EMBL/GenBank/DDBJ whole genome shotgun (WGS) entry which is preliminary data.</text>
</comment>
<dbReference type="EMBL" id="JABBWG010000026">
    <property type="protein sequence ID" value="KAG1812461.1"/>
    <property type="molecule type" value="Genomic_DNA"/>
</dbReference>
<organism evidence="2 3">
    <name type="scientific">Suillus subaureus</name>
    <dbReference type="NCBI Taxonomy" id="48587"/>
    <lineage>
        <taxon>Eukaryota</taxon>
        <taxon>Fungi</taxon>
        <taxon>Dikarya</taxon>
        <taxon>Basidiomycota</taxon>
        <taxon>Agaricomycotina</taxon>
        <taxon>Agaricomycetes</taxon>
        <taxon>Agaricomycetidae</taxon>
        <taxon>Boletales</taxon>
        <taxon>Suillineae</taxon>
        <taxon>Suillaceae</taxon>
        <taxon>Suillus</taxon>
    </lineage>
</organism>
<feature type="region of interest" description="Disordered" evidence="1">
    <location>
        <begin position="83"/>
        <end position="103"/>
    </location>
</feature>
<evidence type="ECO:0000313" key="2">
    <source>
        <dbReference type="EMBL" id="KAG1812461.1"/>
    </source>
</evidence>
<evidence type="ECO:0000313" key="3">
    <source>
        <dbReference type="Proteomes" id="UP000807769"/>
    </source>
</evidence>
<protein>
    <submittedName>
        <fullName evidence="2">Uncharacterized protein</fullName>
    </submittedName>
</protein>
<dbReference type="GeneID" id="64634573"/>
<reference evidence="2" key="1">
    <citation type="journal article" date="2020" name="New Phytol.">
        <title>Comparative genomics reveals dynamic genome evolution in host specialist ectomycorrhizal fungi.</title>
        <authorList>
            <person name="Lofgren L.A."/>
            <person name="Nguyen N.H."/>
            <person name="Vilgalys R."/>
            <person name="Ruytinx J."/>
            <person name="Liao H.L."/>
            <person name="Branco S."/>
            <person name="Kuo A."/>
            <person name="LaButti K."/>
            <person name="Lipzen A."/>
            <person name="Andreopoulos W."/>
            <person name="Pangilinan J."/>
            <person name="Riley R."/>
            <person name="Hundley H."/>
            <person name="Na H."/>
            <person name="Barry K."/>
            <person name="Grigoriev I.V."/>
            <person name="Stajich J.E."/>
            <person name="Kennedy P.G."/>
        </authorList>
    </citation>
    <scope>NUCLEOTIDE SEQUENCE</scope>
    <source>
        <strain evidence="2">MN1</strain>
    </source>
</reference>
<dbReference type="AlphaFoldDB" id="A0A9P7E6C9"/>
<proteinExistence type="predicted"/>
<name>A0A9P7E6C9_9AGAM</name>
<evidence type="ECO:0000256" key="1">
    <source>
        <dbReference type="SAM" id="MobiDB-lite"/>
    </source>
</evidence>
<dbReference type="Proteomes" id="UP000807769">
    <property type="component" value="Unassembled WGS sequence"/>
</dbReference>
<accession>A0A9P7E6C9</accession>